<dbReference type="InterPro" id="IPR051311">
    <property type="entry name" value="DedA_domain"/>
</dbReference>
<dbReference type="Proteomes" id="UP000193006">
    <property type="component" value="Chromosome"/>
</dbReference>
<reference evidence="4 5" key="1">
    <citation type="submission" date="2017-04" db="EMBL/GenBank/DDBJ databases">
        <title>Bacillus krulwichiae AM31D Genome sequencing and assembly.</title>
        <authorList>
            <person name="Krulwich T.A."/>
            <person name="Anastor L."/>
            <person name="Ehrlich R."/>
            <person name="Ehrlich G.D."/>
            <person name="Janto B."/>
        </authorList>
    </citation>
    <scope>NUCLEOTIDE SEQUENCE [LARGE SCALE GENOMIC DNA]</scope>
    <source>
        <strain evidence="4 5">AM31D</strain>
    </source>
</reference>
<evidence type="ECO:0000256" key="2">
    <source>
        <dbReference type="SAM" id="Phobius"/>
    </source>
</evidence>
<comment type="similarity">
    <text evidence="1">Belongs to the DedA family.</text>
</comment>
<organism evidence="4 5">
    <name type="scientific">Halalkalibacter krulwichiae</name>
    <dbReference type="NCBI Taxonomy" id="199441"/>
    <lineage>
        <taxon>Bacteria</taxon>
        <taxon>Bacillati</taxon>
        <taxon>Bacillota</taxon>
        <taxon>Bacilli</taxon>
        <taxon>Bacillales</taxon>
        <taxon>Bacillaceae</taxon>
        <taxon>Halalkalibacter</taxon>
    </lineage>
</organism>
<dbReference type="KEGG" id="bkw:BkAM31D_01465"/>
<dbReference type="Pfam" id="PF09335">
    <property type="entry name" value="VTT_dom"/>
    <property type="match status" value="1"/>
</dbReference>
<dbReference type="RefSeq" id="WP_066158544.1">
    <property type="nucleotide sequence ID" value="NZ_CP020814.1"/>
</dbReference>
<keyword evidence="2" id="KW-0812">Transmembrane</keyword>
<dbReference type="AlphaFoldDB" id="A0A1Y9THG6"/>
<evidence type="ECO:0000313" key="4">
    <source>
        <dbReference type="EMBL" id="ARK28625.1"/>
    </source>
</evidence>
<feature type="transmembrane region" description="Helical" evidence="2">
    <location>
        <begin position="47"/>
        <end position="71"/>
    </location>
</feature>
<proteinExistence type="inferred from homology"/>
<accession>A0A1Y9THG6</accession>
<dbReference type="InterPro" id="IPR032816">
    <property type="entry name" value="VTT_dom"/>
</dbReference>
<feature type="domain" description="VTT" evidence="3">
    <location>
        <begin position="29"/>
        <end position="155"/>
    </location>
</feature>
<dbReference type="GO" id="GO:0005886">
    <property type="term" value="C:plasma membrane"/>
    <property type="evidence" value="ECO:0007669"/>
    <property type="project" value="TreeGrafter"/>
</dbReference>
<evidence type="ECO:0000256" key="1">
    <source>
        <dbReference type="ARBA" id="ARBA00010792"/>
    </source>
</evidence>
<dbReference type="PANTHER" id="PTHR42709:SF9">
    <property type="entry name" value="ALKALINE PHOSPHATASE LIKE PROTEIN"/>
    <property type="match status" value="1"/>
</dbReference>
<feature type="transmembrane region" description="Helical" evidence="2">
    <location>
        <begin position="7"/>
        <end position="27"/>
    </location>
</feature>
<name>A0A1Y9THG6_9BACI</name>
<sequence length="200" mass="22846">MELIKHLIFEYGYFGIFIALVGGIVGLPVPDEVLLVSIGYYAYLGKVGLVTAIASSYLGSIIGITISYILGAKLGLPFLLKYGSKIHLTQARIEKAQQLFSKHGKWLLIIGYFIPGVRHLTGYLAGISRMPLRIFMIFSYAGAFFWVIFFVIIGYELGLQWYYIKQSFETYKMIFYFIVSILFSIIALLFFFKTKNKKRH</sequence>
<dbReference type="EMBL" id="CP020814">
    <property type="protein sequence ID" value="ARK28625.1"/>
    <property type="molecule type" value="Genomic_DNA"/>
</dbReference>
<feature type="transmembrane region" description="Helical" evidence="2">
    <location>
        <begin position="134"/>
        <end position="153"/>
    </location>
</feature>
<feature type="transmembrane region" description="Helical" evidence="2">
    <location>
        <begin position="173"/>
        <end position="192"/>
    </location>
</feature>
<keyword evidence="2" id="KW-1133">Transmembrane helix</keyword>
<gene>
    <name evidence="4" type="primary">yohD</name>
    <name evidence="4" type="ORF">BkAM31D_01465</name>
</gene>
<evidence type="ECO:0000313" key="5">
    <source>
        <dbReference type="Proteomes" id="UP000193006"/>
    </source>
</evidence>
<keyword evidence="5" id="KW-1185">Reference proteome</keyword>
<keyword evidence="2" id="KW-0472">Membrane</keyword>
<dbReference type="STRING" id="199441.BkAM31D_01465"/>
<dbReference type="PANTHER" id="PTHR42709">
    <property type="entry name" value="ALKALINE PHOSPHATASE LIKE PROTEIN"/>
    <property type="match status" value="1"/>
</dbReference>
<protein>
    <submittedName>
        <fullName evidence="4">Inner membrane protein YohD</fullName>
    </submittedName>
</protein>
<evidence type="ECO:0000259" key="3">
    <source>
        <dbReference type="Pfam" id="PF09335"/>
    </source>
</evidence>